<dbReference type="GO" id="GO:0016020">
    <property type="term" value="C:membrane"/>
    <property type="evidence" value="ECO:0007669"/>
    <property type="project" value="InterPro"/>
</dbReference>
<reference evidence="6" key="1">
    <citation type="submission" date="2009-08" db="EMBL/GenBank/DDBJ databases">
        <title>Annotation of Salpingoeca rosetta.</title>
        <authorList>
            <consortium name="The Broad Institute Genome Sequencing Platform"/>
            <person name="Russ C."/>
            <person name="Cuomo C."/>
            <person name="Burger G."/>
            <person name="Gray M.W."/>
            <person name="Holland P.W.H."/>
            <person name="King N."/>
            <person name="Lang F.B.F."/>
            <person name="Roger A.J."/>
            <person name="Ruiz-Trillo I."/>
            <person name="Young S.K."/>
            <person name="Zeng Q."/>
            <person name="Gargeya S."/>
            <person name="Alvarado L."/>
            <person name="Berlin A."/>
            <person name="Chapman S.B."/>
            <person name="Chen Z."/>
            <person name="Freedman E."/>
            <person name="Gellesch M."/>
            <person name="Goldberg J."/>
            <person name="Griggs A."/>
            <person name="Gujja S."/>
            <person name="Heilman E."/>
            <person name="Heiman D."/>
            <person name="Howarth C."/>
            <person name="Mehta T."/>
            <person name="Neiman D."/>
            <person name="Pearson M."/>
            <person name="Roberts A."/>
            <person name="Saif S."/>
            <person name="Shea T."/>
            <person name="Shenoy N."/>
            <person name="Sisk P."/>
            <person name="Stolte C."/>
            <person name="Sykes S."/>
            <person name="White J."/>
            <person name="Yandava C."/>
            <person name="Haas B."/>
            <person name="Nusbaum C."/>
            <person name="Birren B."/>
        </authorList>
    </citation>
    <scope>NUCLEOTIDE SEQUENCE [LARGE SCALE GENOMIC DNA]</scope>
    <source>
        <strain evidence="6">ATCC 50818</strain>
    </source>
</reference>
<dbReference type="PANTHER" id="PTHR13314">
    <property type="entry name" value="CALCIUM CHANNEL FLOWER HOMOLOG"/>
    <property type="match status" value="1"/>
</dbReference>
<dbReference type="InParanoid" id="F2UA94"/>
<dbReference type="GO" id="GO:0012505">
    <property type="term" value="C:endomembrane system"/>
    <property type="evidence" value="ECO:0007669"/>
    <property type="project" value="UniProtKB-SubCell"/>
</dbReference>
<dbReference type="Pfam" id="PF10233">
    <property type="entry name" value="Cg6151-P"/>
    <property type="match status" value="1"/>
</dbReference>
<evidence type="ECO:0000256" key="3">
    <source>
        <dbReference type="ARBA" id="ARBA00022989"/>
    </source>
</evidence>
<dbReference type="FunCoup" id="F2UA94">
    <property type="interactions" value="5"/>
</dbReference>
<evidence type="ECO:0000256" key="2">
    <source>
        <dbReference type="ARBA" id="ARBA00022692"/>
    </source>
</evidence>
<dbReference type="SMART" id="SM01077">
    <property type="entry name" value="Cg6151-P"/>
    <property type="match status" value="1"/>
</dbReference>
<dbReference type="GeneID" id="16074528"/>
<dbReference type="AlphaFoldDB" id="F2UA94"/>
<dbReference type="OrthoDB" id="9934994at2759"/>
<evidence type="ECO:0000256" key="4">
    <source>
        <dbReference type="ARBA" id="ARBA00023136"/>
    </source>
</evidence>
<proteinExistence type="predicted"/>
<evidence type="ECO:0008006" key="8">
    <source>
        <dbReference type="Google" id="ProtNLM"/>
    </source>
</evidence>
<organism evidence="7">
    <name type="scientific">Salpingoeca rosetta (strain ATCC 50818 / BSB-021)</name>
    <dbReference type="NCBI Taxonomy" id="946362"/>
    <lineage>
        <taxon>Eukaryota</taxon>
        <taxon>Choanoflagellata</taxon>
        <taxon>Craspedida</taxon>
        <taxon>Salpingoecidae</taxon>
        <taxon>Salpingoeca</taxon>
    </lineage>
</organism>
<feature type="transmembrane region" description="Helical" evidence="5">
    <location>
        <begin position="46"/>
        <end position="67"/>
    </location>
</feature>
<dbReference type="KEGG" id="sre:PTSG_05382"/>
<evidence type="ECO:0000313" key="7">
    <source>
        <dbReference type="Proteomes" id="UP000007799"/>
    </source>
</evidence>
<keyword evidence="2 5" id="KW-0812">Transmembrane</keyword>
<keyword evidence="4 5" id="KW-0472">Membrane</keyword>
<dbReference type="GO" id="GO:0016192">
    <property type="term" value="P:vesicle-mediated transport"/>
    <property type="evidence" value="ECO:0007669"/>
    <property type="project" value="TreeGrafter"/>
</dbReference>
<gene>
    <name evidence="6" type="ORF">PTSG_05382</name>
</gene>
<dbReference type="InterPro" id="IPR019365">
    <property type="entry name" value="TVP18/Ca-channel_flower"/>
</dbReference>
<accession>F2UA94</accession>
<evidence type="ECO:0000313" key="6">
    <source>
        <dbReference type="EMBL" id="EGD73669.1"/>
    </source>
</evidence>
<feature type="transmembrane region" description="Helical" evidence="5">
    <location>
        <begin position="20"/>
        <end position="40"/>
    </location>
</feature>
<name>F2UA94_SALR5</name>
<dbReference type="EMBL" id="GL832966">
    <property type="protein sequence ID" value="EGD73669.1"/>
    <property type="molecule type" value="Genomic_DNA"/>
</dbReference>
<evidence type="ECO:0000256" key="1">
    <source>
        <dbReference type="ARBA" id="ARBA00004127"/>
    </source>
</evidence>
<keyword evidence="3 5" id="KW-1133">Transmembrane helix</keyword>
<feature type="transmembrane region" description="Helical" evidence="5">
    <location>
        <begin position="87"/>
        <end position="120"/>
    </location>
</feature>
<dbReference type="PANTHER" id="PTHR13314:SF2">
    <property type="entry name" value="CALCIUM CHANNEL FLOWER HOMOLOG"/>
    <property type="match status" value="1"/>
</dbReference>
<dbReference type="RefSeq" id="XP_004993950.1">
    <property type="nucleotide sequence ID" value="XM_004993893.1"/>
</dbReference>
<comment type="subcellular location">
    <subcellularLocation>
        <location evidence="1">Endomembrane system</location>
        <topology evidence="1">Multi-pass membrane protein</topology>
    </subcellularLocation>
</comment>
<dbReference type="Proteomes" id="UP000007799">
    <property type="component" value="Unassembled WGS sequence"/>
</dbReference>
<keyword evidence="7" id="KW-1185">Reference proteome</keyword>
<evidence type="ECO:0000256" key="5">
    <source>
        <dbReference type="SAM" id="Phobius"/>
    </source>
</evidence>
<dbReference type="TCDB" id="1.A.55.2.3">
    <property type="family name" value="the synaptic vesicle-associated ca(2+) channel, flower (flower) family"/>
</dbReference>
<protein>
    <recommendedName>
        <fullName evidence="8">Calcium channel flower</fullName>
    </recommendedName>
</protein>
<sequence length="193" mass="20948">MAGMIESLCGWRLAARICGVFATLVLMIGGILTIISLSAICWVVGIYMLCCSFVVGVLEVPVICQCIDFAKPWTTRAEKVPSGYRALAYMLLCVFMFFCLGVSSILAGLLTFGTGFLYFMDWLGPPRVRNAVQMQLQEGIADDEESLIGSTEEVKEGQTGVGWMDTVTEQAGKAVARAAVSEMQSQWTGQSTK</sequence>